<evidence type="ECO:0000313" key="3">
    <source>
        <dbReference type="Proteomes" id="UP000110521"/>
    </source>
</evidence>
<keyword evidence="3" id="KW-1185">Reference proteome</keyword>
<keyword evidence="1" id="KW-0812">Transmembrane</keyword>
<dbReference type="InterPro" id="IPR036179">
    <property type="entry name" value="Ig-like_dom_sf"/>
</dbReference>
<dbReference type="SUPFAM" id="SSF48726">
    <property type="entry name" value="Immunoglobulin"/>
    <property type="match status" value="1"/>
</dbReference>
<dbReference type="GeneID" id="9797277"/>
<dbReference type="EMBL" id="GU936707">
    <property type="protein sequence ID" value="ADM53816.1"/>
    <property type="molecule type" value="Genomic_DNA"/>
</dbReference>
<keyword evidence="1" id="KW-1133">Transmembrane helix</keyword>
<dbReference type="KEGG" id="vg:9797277"/>
<protein>
    <submittedName>
        <fullName evidence="2">ORF9</fullName>
    </submittedName>
</protein>
<dbReference type="InterPro" id="IPR013783">
    <property type="entry name" value="Ig-like_fold"/>
</dbReference>
<dbReference type="Proteomes" id="UP000110521">
    <property type="component" value="Segment"/>
</dbReference>
<keyword evidence="1" id="KW-0472">Membrane</keyword>
<accession>E0YC83</accession>
<feature type="transmembrane region" description="Helical" evidence="1">
    <location>
        <begin position="255"/>
        <end position="277"/>
    </location>
</feature>
<name>E0YC83_9ADEN</name>
<sequence length="312" mass="34852">MNSLTLLLVLLSTGLLSPVLPLTIGEDRVADRHFSKWTHSVGLGCENSTTVLEWFTNQPPNQTVRAPYLDRLTFNSTLNTVDLKDDPGNEGCWETVSSGVNLSSTTHHFEVRNLGRGGQPTVRKTVTVRLYANEGDDVAFHAVPNPQASILEWEVDTSFNGGWKVILQYYKGQQKPIVYKAFQGRVSIDLQNNTLILKSVKVQDSGMYKSEYDLDQRNSYRFILRVSSPCEPDPKQNPQPTLPRPAPSTLDPGNVALWVSLALATVALFLGITLWYFRETLFPKKREIELVRACPDPVIVHILQGSDSDLGQ</sequence>
<proteinExistence type="predicted"/>
<evidence type="ECO:0000313" key="2">
    <source>
        <dbReference type="EMBL" id="ADM53816.1"/>
    </source>
</evidence>
<dbReference type="OrthoDB" id="22457at10239"/>
<reference evidence="2 3" key="1">
    <citation type="journal article" date="2010" name="Virus Res.">
        <title>The first complete genome sequence of a non-chicken aviadenovirus, proposed to be turkey adenovirus 1.</title>
        <authorList>
            <person name="Kajan G.L."/>
            <person name="Stefancsik R."/>
            <person name="Ursu K."/>
            <person name="Palya V."/>
            <person name="Benko M."/>
        </authorList>
    </citation>
    <scope>NUCLEOTIDE SEQUENCE [LARGE SCALE GENOMIC DNA]</scope>
    <source>
        <strain evidence="2 3">D90/2</strain>
    </source>
</reference>
<organism evidence="2 3">
    <name type="scientific">Turkey adenovirus 1</name>
    <dbReference type="NCBI Taxonomy" id="878329"/>
    <lineage>
        <taxon>Viruses</taxon>
        <taxon>Varidnaviria</taxon>
        <taxon>Bamfordvirae</taxon>
        <taxon>Preplasmiviricota</taxon>
        <taxon>Polisuviricotina</taxon>
        <taxon>Pharingeaviricetes</taxon>
        <taxon>Rowavirales</taxon>
        <taxon>Adenoviridae</taxon>
        <taxon>Aviadenovirus</taxon>
        <taxon>Aviadenovirus gallopavoprimum</taxon>
        <taxon>Turkey aviadenovirus B</taxon>
    </lineage>
</organism>
<dbReference type="RefSeq" id="YP_003933604.1">
    <property type="nucleotide sequence ID" value="NC_014564.2"/>
</dbReference>
<dbReference type="Gene3D" id="2.60.40.10">
    <property type="entry name" value="Immunoglobulins"/>
    <property type="match status" value="1"/>
</dbReference>
<evidence type="ECO:0000256" key="1">
    <source>
        <dbReference type="SAM" id="Phobius"/>
    </source>
</evidence>